<evidence type="ECO:0000259" key="2">
    <source>
        <dbReference type="Pfam" id="PF07859"/>
    </source>
</evidence>
<keyword evidence="4" id="KW-1185">Reference proteome</keyword>
<gene>
    <name evidence="3" type="ORF">ACFPYI_04385</name>
</gene>
<dbReference type="RefSeq" id="WP_247419995.1">
    <property type="nucleotide sequence ID" value="NZ_JALLGW010000002.1"/>
</dbReference>
<accession>A0ABD5RJQ2</accession>
<dbReference type="Gene3D" id="3.40.50.1820">
    <property type="entry name" value="alpha/beta hydrolase"/>
    <property type="match status" value="1"/>
</dbReference>
<sequence length="315" mass="34343">MEASEIHPQAQAYLDRQERLPLYPLRDRNLRFLRSFMRVANWFQNRDPPAVGSTADRTIPGPDGDLPIRVYRPEGEGPFPVTMFFHGGGFVIGDLGSHDLFCRHLTRESDCVVVSVDYRLAPEHPFPAAVEDAYAATEWAAEHGDELDSDGHLAVAGDSAGGNLSAVVSLLAAERDGPDVDYQALLYPGVGLAGDHPSEEHTGIVLLEEDMEWFRESYFGSELTMRNPYADPVQACDLSGMPPATVITAGFDPLRDGGKAYAERLVADGVPVRYDNYDDMIHGFASAPGANGIDRAMEAVEQIADDLRDAFGTSS</sequence>
<keyword evidence="1 3" id="KW-0378">Hydrolase</keyword>
<evidence type="ECO:0000313" key="4">
    <source>
        <dbReference type="Proteomes" id="UP001596099"/>
    </source>
</evidence>
<reference evidence="3 4" key="1">
    <citation type="journal article" date="2019" name="Int. J. Syst. Evol. Microbiol.">
        <title>The Global Catalogue of Microorganisms (GCM) 10K type strain sequencing project: providing services to taxonomists for standard genome sequencing and annotation.</title>
        <authorList>
            <consortium name="The Broad Institute Genomics Platform"/>
            <consortium name="The Broad Institute Genome Sequencing Center for Infectious Disease"/>
            <person name="Wu L."/>
            <person name="Ma J."/>
        </authorList>
    </citation>
    <scope>NUCLEOTIDE SEQUENCE [LARGE SCALE GENOMIC DNA]</scope>
    <source>
        <strain evidence="3 4">CGMCC 1.12543</strain>
    </source>
</reference>
<dbReference type="SUPFAM" id="SSF53474">
    <property type="entry name" value="alpha/beta-Hydrolases"/>
    <property type="match status" value="1"/>
</dbReference>
<comment type="caution">
    <text evidence="3">The sequence shown here is derived from an EMBL/GenBank/DDBJ whole genome shotgun (WGS) entry which is preliminary data.</text>
</comment>
<evidence type="ECO:0000313" key="3">
    <source>
        <dbReference type="EMBL" id="MFC5970562.1"/>
    </source>
</evidence>
<dbReference type="EMBL" id="JBHSQH010000001">
    <property type="protein sequence ID" value="MFC5970562.1"/>
    <property type="molecule type" value="Genomic_DNA"/>
</dbReference>
<dbReference type="GO" id="GO:0016787">
    <property type="term" value="F:hydrolase activity"/>
    <property type="evidence" value="ECO:0007669"/>
    <property type="project" value="UniProtKB-KW"/>
</dbReference>
<protein>
    <submittedName>
        <fullName evidence="3">Alpha/beta hydrolase</fullName>
    </submittedName>
</protein>
<proteinExistence type="predicted"/>
<dbReference type="InterPro" id="IPR029058">
    <property type="entry name" value="AB_hydrolase_fold"/>
</dbReference>
<organism evidence="3 4">
    <name type="scientific">Halomarina salina</name>
    <dbReference type="NCBI Taxonomy" id="1872699"/>
    <lineage>
        <taxon>Archaea</taxon>
        <taxon>Methanobacteriati</taxon>
        <taxon>Methanobacteriota</taxon>
        <taxon>Stenosarchaea group</taxon>
        <taxon>Halobacteria</taxon>
        <taxon>Halobacteriales</taxon>
        <taxon>Natronomonadaceae</taxon>
        <taxon>Halomarina</taxon>
    </lineage>
</organism>
<dbReference type="PANTHER" id="PTHR48081:SF8">
    <property type="entry name" value="ALPHA_BETA HYDROLASE FOLD-3 DOMAIN-CONTAINING PROTEIN-RELATED"/>
    <property type="match status" value="1"/>
</dbReference>
<dbReference type="InterPro" id="IPR050300">
    <property type="entry name" value="GDXG_lipolytic_enzyme"/>
</dbReference>
<evidence type="ECO:0000256" key="1">
    <source>
        <dbReference type="ARBA" id="ARBA00022801"/>
    </source>
</evidence>
<dbReference type="Proteomes" id="UP001596099">
    <property type="component" value="Unassembled WGS sequence"/>
</dbReference>
<dbReference type="PANTHER" id="PTHR48081">
    <property type="entry name" value="AB HYDROLASE SUPERFAMILY PROTEIN C4A8.06C"/>
    <property type="match status" value="1"/>
</dbReference>
<feature type="domain" description="Alpha/beta hydrolase fold-3" evidence="2">
    <location>
        <begin position="83"/>
        <end position="285"/>
    </location>
</feature>
<dbReference type="AlphaFoldDB" id="A0ABD5RJQ2"/>
<dbReference type="Pfam" id="PF07859">
    <property type="entry name" value="Abhydrolase_3"/>
    <property type="match status" value="1"/>
</dbReference>
<dbReference type="FunFam" id="3.40.50.1820:FF:000089">
    <property type="entry name" value="Alpha/beta hydrolase"/>
    <property type="match status" value="1"/>
</dbReference>
<name>A0ABD5RJQ2_9EURY</name>
<dbReference type="InterPro" id="IPR013094">
    <property type="entry name" value="AB_hydrolase_3"/>
</dbReference>